<dbReference type="GO" id="GO:0032259">
    <property type="term" value="P:methylation"/>
    <property type="evidence" value="ECO:0007669"/>
    <property type="project" value="UniProtKB-KW"/>
</dbReference>
<dbReference type="PANTHER" id="PTHR43591:SF10">
    <property type="entry name" value="ABC TRANSMEMBRANE TYPE-1 DOMAIN-CONTAINING PROTEIN-RELATED"/>
    <property type="match status" value="1"/>
</dbReference>
<evidence type="ECO:0000256" key="1">
    <source>
        <dbReference type="ARBA" id="ARBA00038158"/>
    </source>
</evidence>
<organism evidence="3 4">
    <name type="scientific">Pleurostoma richardsiae</name>
    <dbReference type="NCBI Taxonomy" id="41990"/>
    <lineage>
        <taxon>Eukaryota</taxon>
        <taxon>Fungi</taxon>
        <taxon>Dikarya</taxon>
        <taxon>Ascomycota</taxon>
        <taxon>Pezizomycotina</taxon>
        <taxon>Sordariomycetes</taxon>
        <taxon>Sordariomycetidae</taxon>
        <taxon>Calosphaeriales</taxon>
        <taxon>Pleurostomataceae</taxon>
        <taxon>Pleurostoma</taxon>
    </lineage>
</organism>
<evidence type="ECO:0000256" key="2">
    <source>
        <dbReference type="SAM" id="MobiDB-lite"/>
    </source>
</evidence>
<keyword evidence="3" id="KW-0808">Transferase</keyword>
<feature type="compositionally biased region" description="Polar residues" evidence="2">
    <location>
        <begin position="1"/>
        <end position="25"/>
    </location>
</feature>
<protein>
    <submittedName>
        <fullName evidence="3">Methyltransferase domain-containing protein</fullName>
    </submittedName>
</protein>
<keyword evidence="4" id="KW-1185">Reference proteome</keyword>
<dbReference type="InterPro" id="IPR029063">
    <property type="entry name" value="SAM-dependent_MTases_sf"/>
</dbReference>
<gene>
    <name evidence="3" type="ORF">NKR23_g7229</name>
</gene>
<evidence type="ECO:0000313" key="3">
    <source>
        <dbReference type="EMBL" id="KAJ9142423.1"/>
    </source>
</evidence>
<dbReference type="CDD" id="cd02440">
    <property type="entry name" value="AdoMet_MTases"/>
    <property type="match status" value="1"/>
</dbReference>
<evidence type="ECO:0000313" key="4">
    <source>
        <dbReference type="Proteomes" id="UP001174694"/>
    </source>
</evidence>
<dbReference type="Pfam" id="PF13489">
    <property type="entry name" value="Methyltransf_23"/>
    <property type="match status" value="1"/>
</dbReference>
<comment type="caution">
    <text evidence="3">The sequence shown here is derived from an EMBL/GenBank/DDBJ whole genome shotgun (WGS) entry which is preliminary data.</text>
</comment>
<dbReference type="Gene3D" id="3.40.50.150">
    <property type="entry name" value="Vaccinia Virus protein VP39"/>
    <property type="match status" value="1"/>
</dbReference>
<comment type="similarity">
    <text evidence="1">Belongs to the methyltransferase superfamily. LaeA methyltransferase family.</text>
</comment>
<proteinExistence type="inferred from homology"/>
<dbReference type="Proteomes" id="UP001174694">
    <property type="component" value="Unassembled WGS sequence"/>
</dbReference>
<name>A0AA38VN45_9PEZI</name>
<keyword evidence="3" id="KW-0489">Methyltransferase</keyword>
<dbReference type="AlphaFoldDB" id="A0AA38VN45"/>
<feature type="region of interest" description="Disordered" evidence="2">
    <location>
        <begin position="1"/>
        <end position="38"/>
    </location>
</feature>
<dbReference type="PANTHER" id="PTHR43591">
    <property type="entry name" value="METHYLTRANSFERASE"/>
    <property type="match status" value="1"/>
</dbReference>
<dbReference type="SUPFAM" id="SSF53335">
    <property type="entry name" value="S-adenosyl-L-methionine-dependent methyltransferases"/>
    <property type="match status" value="1"/>
</dbReference>
<dbReference type="EMBL" id="JANBVO010000022">
    <property type="protein sequence ID" value="KAJ9142423.1"/>
    <property type="molecule type" value="Genomic_DNA"/>
</dbReference>
<reference evidence="3" key="1">
    <citation type="submission" date="2022-07" db="EMBL/GenBank/DDBJ databases">
        <title>Fungi with potential for degradation of polypropylene.</title>
        <authorList>
            <person name="Gostincar C."/>
        </authorList>
    </citation>
    <scope>NUCLEOTIDE SEQUENCE</scope>
    <source>
        <strain evidence="3">EXF-13308</strain>
    </source>
</reference>
<dbReference type="GO" id="GO:0008168">
    <property type="term" value="F:methyltransferase activity"/>
    <property type="evidence" value="ECO:0007669"/>
    <property type="project" value="UniProtKB-KW"/>
</dbReference>
<sequence>MTDPTRQTETSETPSGAQWVQQAQQEGIEDDGDSSLGDDLASTTASLTSTILHYRTIMGRTFHSERGNAQYWGTNDETQNESMDINHHLLTLCLGGKLHLAPLNKDIQKVVDIGTGTGIWAIDFADEYPDTEVIGTDISPIQPSWVPPNLKFEIEDCTQEWTFADSSLDYVHIRALVGSIVDWNAFFKQAYRCIKPGGFLESYEPSMTLESDDSSVGDNTAMAQWGRFFVEGGKKLGRSFLVVDEGVQKKAMEEAGFVDIQEWNFKAPLGGWAADPKLKEIGQYARITLEQDIEGYVLFMASLIGWTKEEVQVFVAKMRQELTSKKMHPYYRQKVVWGRKPEPA</sequence>
<accession>A0AA38VN45</accession>